<organism evidence="1">
    <name type="scientific">Menopon gallinae</name>
    <name type="common">poultry shaft louse</name>
    <dbReference type="NCBI Taxonomy" id="328185"/>
    <lineage>
        <taxon>Eukaryota</taxon>
        <taxon>Metazoa</taxon>
        <taxon>Ecdysozoa</taxon>
        <taxon>Arthropoda</taxon>
        <taxon>Hexapoda</taxon>
        <taxon>Insecta</taxon>
        <taxon>Pterygota</taxon>
        <taxon>Neoptera</taxon>
        <taxon>Paraneoptera</taxon>
        <taxon>Psocodea</taxon>
        <taxon>Troctomorpha</taxon>
        <taxon>Phthiraptera</taxon>
        <taxon>Amblycera</taxon>
        <taxon>Menoponidae</taxon>
        <taxon>Menopon</taxon>
    </lineage>
</organism>
<dbReference type="PANTHER" id="PTHR47890">
    <property type="entry name" value="LD24308P"/>
    <property type="match status" value="1"/>
</dbReference>
<accession>A0AAW2HE16</accession>
<dbReference type="PANTHER" id="PTHR47890:SF1">
    <property type="entry name" value="LD24308P"/>
    <property type="match status" value="1"/>
</dbReference>
<dbReference type="AlphaFoldDB" id="A0AAW2HE16"/>
<gene>
    <name evidence="1" type="ORF">PYX00_010108</name>
</gene>
<reference evidence="1" key="1">
    <citation type="journal article" date="2024" name="Gigascience">
        <title>Chromosome-level genome of the poultry shaft louse Menopon gallinae provides insight into the host-switching and adaptive evolution of parasitic lice.</title>
        <authorList>
            <person name="Xu Y."/>
            <person name="Ma L."/>
            <person name="Liu S."/>
            <person name="Liang Y."/>
            <person name="Liu Q."/>
            <person name="He Z."/>
            <person name="Tian L."/>
            <person name="Duan Y."/>
            <person name="Cai W."/>
            <person name="Li H."/>
            <person name="Song F."/>
        </authorList>
    </citation>
    <scope>NUCLEOTIDE SEQUENCE</scope>
    <source>
        <strain evidence="1">Cailab_2023a</strain>
    </source>
</reference>
<protein>
    <submittedName>
        <fullName evidence="1">Uncharacterized protein</fullName>
    </submittedName>
</protein>
<dbReference type="EMBL" id="JARGDH010000005">
    <property type="protein sequence ID" value="KAL0268009.1"/>
    <property type="molecule type" value="Genomic_DNA"/>
</dbReference>
<sequence>MESTMTTGRSGLTTPSAKLADELSNEIPTLGLNFGVIRKREAEVDRATLLSFAEWATGHGSDSIKTLLQRLHRILIPGEETYRTGLLELLSSPTKDLGMTICNVKESPHQILYNLYNTVSLADYKGYIMLQFSYMILKINEKGNFVAESKRETSKFEKRVQEKANAIRNALANAERSIYNCDPKQYVEGVNYVKLTKLLQGYIENEVNLNPYGTCRENCAFYVYTEYHGCYKEQFCSKQPSCKGKVVECRYVDSDMNICKSNDPDRRYDWIEYENGQVYGNKGKCLARNLFKVDSWWRYLFWHCSYCLCLCDNGNYNSDRYFNLREVTSDVSQNKVITGVRIVKHNRIIHFQIRQGLLLPRGLIDKSSLSWKPVDNYTITDLNVGKTESITTR</sequence>
<dbReference type="InterPro" id="IPR032062">
    <property type="entry name" value="DUF4803"/>
</dbReference>
<comment type="caution">
    <text evidence="1">The sequence shown here is derived from an EMBL/GenBank/DDBJ whole genome shotgun (WGS) entry which is preliminary data.</text>
</comment>
<name>A0AAW2HE16_9NEOP</name>
<evidence type="ECO:0000313" key="1">
    <source>
        <dbReference type="EMBL" id="KAL0268009.1"/>
    </source>
</evidence>
<proteinExistence type="predicted"/>
<dbReference type="Pfam" id="PF16061">
    <property type="entry name" value="DUF4803"/>
    <property type="match status" value="1"/>
</dbReference>